<protein>
    <recommendedName>
        <fullName evidence="7">Thiol:disulfide interchange protein</fullName>
    </recommendedName>
</protein>
<evidence type="ECO:0000256" key="4">
    <source>
        <dbReference type="ARBA" id="ARBA00022764"/>
    </source>
</evidence>
<dbReference type="Gene3D" id="3.10.450.70">
    <property type="entry name" value="Disulphide bond isomerase, DsbC/G, N-terminal"/>
    <property type="match status" value="1"/>
</dbReference>
<comment type="caution">
    <text evidence="10">The sequence shown here is derived from an EMBL/GenBank/DDBJ whole genome shotgun (WGS) entry which is preliminary data.</text>
</comment>
<proteinExistence type="inferred from homology"/>
<dbReference type="InterPro" id="IPR009094">
    <property type="entry name" value="DiS-bond_isomerase_DsbC/G_N_sf"/>
</dbReference>
<evidence type="ECO:0000256" key="3">
    <source>
        <dbReference type="ARBA" id="ARBA00022729"/>
    </source>
</evidence>
<dbReference type="Proteomes" id="UP000559987">
    <property type="component" value="Unassembled WGS sequence"/>
</dbReference>
<keyword evidence="11" id="KW-1185">Reference proteome</keyword>
<evidence type="ECO:0000256" key="7">
    <source>
        <dbReference type="RuleBase" id="RU364038"/>
    </source>
</evidence>
<sequence length="254" mass="27176">MTNLFSPALALTLALVASFAFGQAATGVTKITPEIEARLKAKVAAAIPHMAVTGIENGPFAGIYAVRLNNGPVLYTDASGEYLVAGDLYKIEGQKLVNVEELARQELRAPMLAAQNVSDMIVFPAKGKARTAIYVFTDVDCGYCRKLHREVPQLNAAGVEVRYLAYPRAGLRSESYNKLARAWCSDNPTETLTRLKNGQSISGEVCAINPIAGQFNLGGELGVRGTPAIFLTSGELISGYRPAPDLLKMLGLES</sequence>
<organism evidence="10 11">
    <name type="scientific">Simiduia aestuariiviva</name>
    <dbReference type="NCBI Taxonomy" id="1510459"/>
    <lineage>
        <taxon>Bacteria</taxon>
        <taxon>Pseudomonadati</taxon>
        <taxon>Pseudomonadota</taxon>
        <taxon>Gammaproteobacteria</taxon>
        <taxon>Cellvibrionales</taxon>
        <taxon>Cellvibrionaceae</taxon>
        <taxon>Simiduia</taxon>
    </lineage>
</organism>
<evidence type="ECO:0000259" key="8">
    <source>
        <dbReference type="Pfam" id="PF10411"/>
    </source>
</evidence>
<accession>A0A839UKT0</accession>
<gene>
    <name evidence="10" type="ORF">FHS30_001427</name>
</gene>
<evidence type="ECO:0000256" key="1">
    <source>
        <dbReference type="ARBA" id="ARBA00004418"/>
    </source>
</evidence>
<evidence type="ECO:0000256" key="5">
    <source>
        <dbReference type="ARBA" id="ARBA00023157"/>
    </source>
</evidence>
<name>A0A839UKT0_9GAMM</name>
<dbReference type="InterPro" id="IPR033954">
    <property type="entry name" value="DiS-bond_Isoase_DsbC/G"/>
</dbReference>
<feature type="domain" description="Disulphide bond isomerase DsbC/G N-terminal" evidence="8">
    <location>
        <begin position="36"/>
        <end position="97"/>
    </location>
</feature>
<dbReference type="InterPro" id="IPR012336">
    <property type="entry name" value="Thioredoxin-like_fold"/>
</dbReference>
<dbReference type="Gene3D" id="3.40.30.10">
    <property type="entry name" value="Glutaredoxin"/>
    <property type="match status" value="1"/>
</dbReference>
<evidence type="ECO:0000256" key="2">
    <source>
        <dbReference type="ARBA" id="ARBA00009813"/>
    </source>
</evidence>
<dbReference type="SUPFAM" id="SSF52833">
    <property type="entry name" value="Thioredoxin-like"/>
    <property type="match status" value="1"/>
</dbReference>
<keyword evidence="4 7" id="KW-0574">Periplasm</keyword>
<dbReference type="GO" id="GO:0042597">
    <property type="term" value="C:periplasmic space"/>
    <property type="evidence" value="ECO:0007669"/>
    <property type="project" value="UniProtKB-SubCell"/>
</dbReference>
<dbReference type="RefSeq" id="WP_183909740.1">
    <property type="nucleotide sequence ID" value="NZ_JACHXZ010000002.1"/>
</dbReference>
<evidence type="ECO:0000313" key="11">
    <source>
        <dbReference type="Proteomes" id="UP000559987"/>
    </source>
</evidence>
<comment type="subcellular location">
    <subcellularLocation>
        <location evidence="1 7">Periplasm</location>
    </subcellularLocation>
</comment>
<dbReference type="InterPro" id="IPR051470">
    <property type="entry name" value="Thiol:disulfide_interchange"/>
</dbReference>
<dbReference type="Pfam" id="PF10411">
    <property type="entry name" value="DsbC_N"/>
    <property type="match status" value="1"/>
</dbReference>
<dbReference type="SUPFAM" id="SSF54423">
    <property type="entry name" value="DsbC/DsbG N-terminal domain-like"/>
    <property type="match status" value="1"/>
</dbReference>
<dbReference type="PANTHER" id="PTHR35272">
    <property type="entry name" value="THIOL:DISULFIDE INTERCHANGE PROTEIN DSBC-RELATED"/>
    <property type="match status" value="1"/>
</dbReference>
<reference evidence="10 11" key="1">
    <citation type="submission" date="2020-08" db="EMBL/GenBank/DDBJ databases">
        <title>Genomic Encyclopedia of Type Strains, Phase III (KMG-III): the genomes of soil and plant-associated and newly described type strains.</title>
        <authorList>
            <person name="Whitman W."/>
        </authorList>
    </citation>
    <scope>NUCLEOTIDE SEQUENCE [LARGE SCALE GENOMIC DNA]</scope>
    <source>
        <strain evidence="10 11">CECT 8571</strain>
    </source>
</reference>
<dbReference type="InterPro" id="IPR036249">
    <property type="entry name" value="Thioredoxin-like_sf"/>
</dbReference>
<dbReference type="AlphaFoldDB" id="A0A839UKT0"/>
<comment type="function">
    <text evidence="7">Required for disulfide bond formation in some periplasmic proteins. Acts by transferring its disulfide bond to other proteins and is reduced in the process.</text>
</comment>
<feature type="domain" description="Thioredoxin-like fold" evidence="9">
    <location>
        <begin position="125"/>
        <end position="250"/>
    </location>
</feature>
<dbReference type="GO" id="GO:0016853">
    <property type="term" value="F:isomerase activity"/>
    <property type="evidence" value="ECO:0007669"/>
    <property type="project" value="UniProtKB-KW"/>
</dbReference>
<evidence type="ECO:0000256" key="6">
    <source>
        <dbReference type="ARBA" id="ARBA00023284"/>
    </source>
</evidence>
<evidence type="ECO:0000313" key="10">
    <source>
        <dbReference type="EMBL" id="MBB3168243.1"/>
    </source>
</evidence>
<keyword evidence="3 7" id="KW-0732">Signal</keyword>
<dbReference type="Pfam" id="PF13098">
    <property type="entry name" value="Thioredoxin_2"/>
    <property type="match status" value="1"/>
</dbReference>
<feature type="chain" id="PRO_5033111624" description="Thiol:disulfide interchange protein" evidence="7">
    <location>
        <begin position="25"/>
        <end position="254"/>
    </location>
</feature>
<keyword evidence="5" id="KW-1015">Disulfide bond</keyword>
<keyword evidence="6 7" id="KW-0676">Redox-active center</keyword>
<comment type="similarity">
    <text evidence="2 7">Belongs to the thioredoxin family. DsbC subfamily.</text>
</comment>
<feature type="signal peptide" evidence="7">
    <location>
        <begin position="1"/>
        <end position="24"/>
    </location>
</feature>
<keyword evidence="10" id="KW-0413">Isomerase</keyword>
<evidence type="ECO:0000259" key="9">
    <source>
        <dbReference type="Pfam" id="PF13098"/>
    </source>
</evidence>
<dbReference type="CDD" id="cd03020">
    <property type="entry name" value="DsbA_DsbC_DsbG"/>
    <property type="match status" value="1"/>
</dbReference>
<dbReference type="PANTHER" id="PTHR35272:SF3">
    <property type="entry name" value="THIOL:DISULFIDE INTERCHANGE PROTEIN DSBC"/>
    <property type="match status" value="1"/>
</dbReference>
<dbReference type="InterPro" id="IPR018950">
    <property type="entry name" value="DiS-bond_isomerase_DsbC/G_N"/>
</dbReference>
<dbReference type="EMBL" id="JACHXZ010000002">
    <property type="protein sequence ID" value="MBB3168243.1"/>
    <property type="molecule type" value="Genomic_DNA"/>
</dbReference>